<feature type="coiled-coil region" evidence="2">
    <location>
        <begin position="78"/>
        <end position="105"/>
    </location>
</feature>
<organism evidence="4 5">
    <name type="scientific">Micromonospora rosaria</name>
    <dbReference type="NCBI Taxonomy" id="47874"/>
    <lineage>
        <taxon>Bacteria</taxon>
        <taxon>Bacillati</taxon>
        <taxon>Actinomycetota</taxon>
        <taxon>Actinomycetes</taxon>
        <taxon>Micromonosporales</taxon>
        <taxon>Micromonosporaceae</taxon>
        <taxon>Micromonospora</taxon>
    </lineage>
</organism>
<dbReference type="InterPro" id="IPR047057">
    <property type="entry name" value="MerR_fam"/>
</dbReference>
<dbReference type="Gene3D" id="1.10.1660.10">
    <property type="match status" value="1"/>
</dbReference>
<evidence type="ECO:0000313" key="5">
    <source>
        <dbReference type="Proteomes" id="UP000070620"/>
    </source>
</evidence>
<dbReference type="AlphaFoldDB" id="A0A136PZ47"/>
<comment type="caution">
    <text evidence="4">The sequence shown here is derived from an EMBL/GenBank/DDBJ whole genome shotgun (WGS) entry which is preliminary data.</text>
</comment>
<dbReference type="PROSITE" id="PS00552">
    <property type="entry name" value="HTH_MERR_1"/>
    <property type="match status" value="1"/>
</dbReference>
<evidence type="ECO:0000256" key="2">
    <source>
        <dbReference type="SAM" id="Coils"/>
    </source>
</evidence>
<dbReference type="SUPFAM" id="SSF46955">
    <property type="entry name" value="Putative DNA-binding domain"/>
    <property type="match status" value="1"/>
</dbReference>
<evidence type="ECO:0000313" key="4">
    <source>
        <dbReference type="EMBL" id="KXK63728.1"/>
    </source>
</evidence>
<evidence type="ECO:0000259" key="3">
    <source>
        <dbReference type="PROSITE" id="PS50937"/>
    </source>
</evidence>
<dbReference type="EMBL" id="LRQV01000003">
    <property type="protein sequence ID" value="KXK63728.1"/>
    <property type="molecule type" value="Genomic_DNA"/>
</dbReference>
<dbReference type="OrthoDB" id="5242095at2"/>
<gene>
    <name evidence="4" type="ORF">AWW66_01850</name>
</gene>
<keyword evidence="2" id="KW-0175">Coiled coil</keyword>
<dbReference type="InterPro" id="IPR000551">
    <property type="entry name" value="MerR-type_HTH_dom"/>
</dbReference>
<dbReference type="Proteomes" id="UP000070620">
    <property type="component" value="Unassembled WGS sequence"/>
</dbReference>
<dbReference type="GO" id="GO:0003700">
    <property type="term" value="F:DNA-binding transcription factor activity"/>
    <property type="evidence" value="ECO:0007669"/>
    <property type="project" value="InterPro"/>
</dbReference>
<dbReference type="SMART" id="SM00422">
    <property type="entry name" value="HTH_MERR"/>
    <property type="match status" value="1"/>
</dbReference>
<accession>A0A136PZ47</accession>
<dbReference type="PRINTS" id="PR00040">
    <property type="entry name" value="HTHMERR"/>
</dbReference>
<evidence type="ECO:0000256" key="1">
    <source>
        <dbReference type="ARBA" id="ARBA00023125"/>
    </source>
</evidence>
<dbReference type="InterPro" id="IPR009061">
    <property type="entry name" value="DNA-bd_dom_put_sf"/>
</dbReference>
<name>A0A136PZ47_9ACTN</name>
<protein>
    <submittedName>
        <fullName evidence="4">MerR family transcriptional regulator</fullName>
    </submittedName>
</protein>
<dbReference type="PROSITE" id="PS50937">
    <property type="entry name" value="HTH_MERR_2"/>
    <property type="match status" value="1"/>
</dbReference>
<sequence length="118" mass="13213">MRIGELARRSGVSVRSLRYYEEQGLLTAERDSAGRRRYPESAVARVALIRRAFAASLSSRALADLLPLLEAKCIPRSRAMLIAERERLEAQIAALTQARVRLDEVITVVSEPDWTCDS</sequence>
<proteinExistence type="predicted"/>
<dbReference type="RefSeq" id="WP_067359544.1">
    <property type="nucleotide sequence ID" value="NZ_JBIUBN010000010.1"/>
</dbReference>
<reference evidence="4 5" key="1">
    <citation type="submission" date="2016-01" db="EMBL/GenBank/DDBJ databases">
        <title>Whole genome sequence and analysis of Micromonospora rosaria DSM 803, which can produce antibacterial substance rosamicin.</title>
        <authorList>
            <person name="Yang H."/>
            <person name="He X."/>
            <person name="Zhu D."/>
        </authorList>
    </citation>
    <scope>NUCLEOTIDE SEQUENCE [LARGE SCALE GENOMIC DNA]</scope>
    <source>
        <strain evidence="4 5">DSM 803</strain>
    </source>
</reference>
<dbReference type="GO" id="GO:0003677">
    <property type="term" value="F:DNA binding"/>
    <property type="evidence" value="ECO:0007669"/>
    <property type="project" value="UniProtKB-KW"/>
</dbReference>
<dbReference type="Pfam" id="PF13411">
    <property type="entry name" value="MerR_1"/>
    <property type="match status" value="1"/>
</dbReference>
<dbReference type="PANTHER" id="PTHR30204:SF97">
    <property type="entry name" value="MERR FAMILY REGULATORY PROTEIN"/>
    <property type="match status" value="1"/>
</dbReference>
<feature type="domain" description="HTH merR-type" evidence="3">
    <location>
        <begin position="1"/>
        <end position="65"/>
    </location>
</feature>
<keyword evidence="5" id="KW-1185">Reference proteome</keyword>
<keyword evidence="1" id="KW-0238">DNA-binding</keyword>
<dbReference type="PANTHER" id="PTHR30204">
    <property type="entry name" value="REDOX-CYCLING DRUG-SENSING TRANSCRIPTIONAL ACTIVATOR SOXR"/>
    <property type="match status" value="1"/>
</dbReference>